<evidence type="ECO:0000259" key="2">
    <source>
        <dbReference type="Pfam" id="PF12802"/>
    </source>
</evidence>
<evidence type="ECO:0000313" key="4">
    <source>
        <dbReference type="Proteomes" id="UP001327225"/>
    </source>
</evidence>
<dbReference type="CDD" id="cd24076">
    <property type="entry name" value="ASKHA_ATPase_ROK_BsXylR-like"/>
    <property type="match status" value="1"/>
</dbReference>
<dbReference type="SUPFAM" id="SSF53067">
    <property type="entry name" value="Actin-like ATPase domain"/>
    <property type="match status" value="2"/>
</dbReference>
<comment type="similarity">
    <text evidence="1">Belongs to the ROK (NagC/XylR) family.</text>
</comment>
<dbReference type="InterPro" id="IPR000835">
    <property type="entry name" value="HTH_MarR-typ"/>
</dbReference>
<dbReference type="InterPro" id="IPR036390">
    <property type="entry name" value="WH_DNA-bd_sf"/>
</dbReference>
<dbReference type="Pfam" id="PF00480">
    <property type="entry name" value="ROK"/>
    <property type="match status" value="1"/>
</dbReference>
<dbReference type="Gene3D" id="1.10.10.10">
    <property type="entry name" value="Winged helix-like DNA-binding domain superfamily/Winged helix DNA-binding domain"/>
    <property type="match status" value="1"/>
</dbReference>
<dbReference type="RefSeq" id="WP_322454620.1">
    <property type="nucleotide sequence ID" value="NZ_CP141059.1"/>
</dbReference>
<sequence length="419" mass="43672">MTQTTAAVPAGSRVDQHDLRRTNLGLVLRWLRDHGPRSRATLAAEVGMTRSTVSSLVGELSDRGLVRIGNEQRGTVGRPGLAIELDGRTVCGIGAEVNVNHVSTLALDLSGRVLAEHKLALDAHDVPVEDVLDRLAGLVRHTIADLQSQAITPVGLTVGIAGLVDRVNEVLTHGPNLDWRDVPVGQLLRTTIGNDIPIVIDNEGNLAAIAEATPGDADRQDILVIFGEIGVGGGIVAGGRLLRGRQGYAGEFGHITVQPGGRACGCGRRGCWETVCGLGALLELAADPDDPVRNPASALDDRLTELNRRADRGDERTVEALTAVGQWVGVGAAMLTNVLNPAAIVLSGYFAAVGHHMQQEIETQLAAGVLAPDAGGTRVEFSRLGFGAAVRGGALSALETVFNDPTSVGPRSAEGAVLS</sequence>
<dbReference type="Pfam" id="PF12802">
    <property type="entry name" value="MarR_2"/>
    <property type="match status" value="1"/>
</dbReference>
<dbReference type="InterPro" id="IPR043129">
    <property type="entry name" value="ATPase_NBD"/>
</dbReference>
<dbReference type="SUPFAM" id="SSF46785">
    <property type="entry name" value="Winged helix' DNA-binding domain"/>
    <property type="match status" value="1"/>
</dbReference>
<dbReference type="PANTHER" id="PTHR18964">
    <property type="entry name" value="ROK (REPRESSOR, ORF, KINASE) FAMILY"/>
    <property type="match status" value="1"/>
</dbReference>
<dbReference type="PANTHER" id="PTHR18964:SF149">
    <property type="entry name" value="BIFUNCTIONAL UDP-N-ACETYLGLUCOSAMINE 2-EPIMERASE_N-ACETYLMANNOSAMINE KINASE"/>
    <property type="match status" value="1"/>
</dbReference>
<evidence type="ECO:0000313" key="3">
    <source>
        <dbReference type="EMBL" id="WQQ26258.1"/>
    </source>
</evidence>
<gene>
    <name evidence="3" type="ORF">SHK19_20135</name>
</gene>
<reference evidence="4" key="1">
    <citation type="submission" date="2023-12" db="EMBL/GenBank/DDBJ databases">
        <title>Novel species in genus Nocardioides.</title>
        <authorList>
            <person name="Zhou H."/>
        </authorList>
    </citation>
    <scope>NUCLEOTIDE SEQUENCE [LARGE SCALE GENOMIC DNA]</scope>
    <source>
        <strain evidence="4">HM61</strain>
    </source>
</reference>
<organism evidence="3 4">
    <name type="scientific">Nocardioides bizhenqiangii</name>
    <dbReference type="NCBI Taxonomy" id="3095076"/>
    <lineage>
        <taxon>Bacteria</taxon>
        <taxon>Bacillati</taxon>
        <taxon>Actinomycetota</taxon>
        <taxon>Actinomycetes</taxon>
        <taxon>Propionibacteriales</taxon>
        <taxon>Nocardioidaceae</taxon>
        <taxon>Nocardioides</taxon>
    </lineage>
</organism>
<dbReference type="InterPro" id="IPR036388">
    <property type="entry name" value="WH-like_DNA-bd_sf"/>
</dbReference>
<accession>A0ABZ0ZS03</accession>
<keyword evidence="4" id="KW-1185">Reference proteome</keyword>
<evidence type="ECO:0000256" key="1">
    <source>
        <dbReference type="ARBA" id="ARBA00006479"/>
    </source>
</evidence>
<dbReference type="Gene3D" id="3.30.420.40">
    <property type="match status" value="2"/>
</dbReference>
<proteinExistence type="inferred from homology"/>
<feature type="domain" description="HTH marR-type" evidence="2">
    <location>
        <begin position="26"/>
        <end position="68"/>
    </location>
</feature>
<dbReference type="EMBL" id="CP141059">
    <property type="protein sequence ID" value="WQQ26258.1"/>
    <property type="molecule type" value="Genomic_DNA"/>
</dbReference>
<dbReference type="InterPro" id="IPR000600">
    <property type="entry name" value="ROK"/>
</dbReference>
<name>A0ABZ0ZS03_9ACTN</name>
<protein>
    <submittedName>
        <fullName evidence="3">ROK family transcriptional regulator</fullName>
    </submittedName>
</protein>
<dbReference type="Proteomes" id="UP001327225">
    <property type="component" value="Chromosome"/>
</dbReference>